<dbReference type="EMBL" id="JAAAID010004424">
    <property type="protein sequence ID" value="KAF9993142.1"/>
    <property type="molecule type" value="Genomic_DNA"/>
</dbReference>
<proteinExistence type="predicted"/>
<protein>
    <submittedName>
        <fullName evidence="1">Uncharacterized protein</fullName>
    </submittedName>
</protein>
<dbReference type="OrthoDB" id="2400069at2759"/>
<sequence>MDPLDLTRKLCWLHGMCAFLRPSDIARIDVSKCIVTDTSVKLKEARPKETSHGIHQNTTHILKRHRSIPALCPMQTFKAYQRRLVGKRLQRPHDTCPSLTYNPLVRAINDPDVAIGADRIRNHIKAIMSKLVLPKGARVPKARAAASAEATKKGVSLDDIITHGNWQSKK</sequence>
<dbReference type="AlphaFoldDB" id="A0A9P6MDC6"/>
<dbReference type="Proteomes" id="UP000703661">
    <property type="component" value="Unassembled WGS sequence"/>
</dbReference>
<feature type="non-terminal residue" evidence="1">
    <location>
        <position position="170"/>
    </location>
</feature>
<accession>A0A9P6MDC6</accession>
<keyword evidence="2" id="KW-1185">Reference proteome</keyword>
<organism evidence="1 2">
    <name type="scientific">Entomortierella chlamydospora</name>
    <dbReference type="NCBI Taxonomy" id="101097"/>
    <lineage>
        <taxon>Eukaryota</taxon>
        <taxon>Fungi</taxon>
        <taxon>Fungi incertae sedis</taxon>
        <taxon>Mucoromycota</taxon>
        <taxon>Mortierellomycotina</taxon>
        <taxon>Mortierellomycetes</taxon>
        <taxon>Mortierellales</taxon>
        <taxon>Mortierellaceae</taxon>
        <taxon>Entomortierella</taxon>
    </lineage>
</organism>
<gene>
    <name evidence="1" type="ORF">BGZ80_008261</name>
</gene>
<name>A0A9P6MDC6_9FUNG</name>
<comment type="caution">
    <text evidence="1">The sequence shown here is derived from an EMBL/GenBank/DDBJ whole genome shotgun (WGS) entry which is preliminary data.</text>
</comment>
<evidence type="ECO:0000313" key="2">
    <source>
        <dbReference type="Proteomes" id="UP000703661"/>
    </source>
</evidence>
<reference evidence="1" key="1">
    <citation type="journal article" date="2020" name="Fungal Divers.">
        <title>Resolving the Mortierellaceae phylogeny through synthesis of multi-gene phylogenetics and phylogenomics.</title>
        <authorList>
            <person name="Vandepol N."/>
            <person name="Liber J."/>
            <person name="Desiro A."/>
            <person name="Na H."/>
            <person name="Kennedy M."/>
            <person name="Barry K."/>
            <person name="Grigoriev I.V."/>
            <person name="Miller A.N."/>
            <person name="O'Donnell K."/>
            <person name="Stajich J.E."/>
            <person name="Bonito G."/>
        </authorList>
    </citation>
    <scope>NUCLEOTIDE SEQUENCE</scope>
    <source>
        <strain evidence="1">NRRL 2769</strain>
    </source>
</reference>
<evidence type="ECO:0000313" key="1">
    <source>
        <dbReference type="EMBL" id="KAF9993142.1"/>
    </source>
</evidence>